<dbReference type="EMBL" id="JBIRGQ010000001">
    <property type="protein sequence ID" value="MFH8544444.1"/>
    <property type="molecule type" value="Genomic_DNA"/>
</dbReference>
<feature type="chain" id="PRO_5046874463" evidence="2">
    <location>
        <begin position="30"/>
        <end position="252"/>
    </location>
</feature>
<protein>
    <submittedName>
        <fullName evidence="4">L,D-transpeptidase family protein</fullName>
    </submittedName>
</protein>
<name>A0ABW7QIV8_9ACTN</name>
<proteinExistence type="predicted"/>
<evidence type="ECO:0000259" key="3">
    <source>
        <dbReference type="Pfam" id="PF03734"/>
    </source>
</evidence>
<dbReference type="PROSITE" id="PS51257">
    <property type="entry name" value="PROKAR_LIPOPROTEIN"/>
    <property type="match status" value="1"/>
</dbReference>
<comment type="caution">
    <text evidence="4">The sequence shown here is derived from an EMBL/GenBank/DDBJ whole genome shotgun (WGS) entry which is preliminary data.</text>
</comment>
<feature type="signal peptide" evidence="2">
    <location>
        <begin position="1"/>
        <end position="29"/>
    </location>
</feature>
<dbReference type="Proteomes" id="UP001610818">
    <property type="component" value="Unassembled WGS sequence"/>
</dbReference>
<evidence type="ECO:0000313" key="5">
    <source>
        <dbReference type="Proteomes" id="UP001610818"/>
    </source>
</evidence>
<dbReference type="PANTHER" id="PTHR38589">
    <property type="entry name" value="BLR0621 PROTEIN"/>
    <property type="match status" value="1"/>
</dbReference>
<dbReference type="RefSeq" id="WP_397708175.1">
    <property type="nucleotide sequence ID" value="NZ_JBIRGN010000001.1"/>
</dbReference>
<reference evidence="4 5" key="1">
    <citation type="submission" date="2024-10" db="EMBL/GenBank/DDBJ databases">
        <title>The Natural Products Discovery Center: Release of the First 8490 Sequenced Strains for Exploring Actinobacteria Biosynthetic Diversity.</title>
        <authorList>
            <person name="Kalkreuter E."/>
            <person name="Kautsar S.A."/>
            <person name="Yang D."/>
            <person name="Bader C.D."/>
            <person name="Teijaro C.N."/>
            <person name="Fluegel L."/>
            <person name="Davis C.M."/>
            <person name="Simpson J.R."/>
            <person name="Lauterbach L."/>
            <person name="Steele A.D."/>
            <person name="Gui C."/>
            <person name="Meng S."/>
            <person name="Li G."/>
            <person name="Viehrig K."/>
            <person name="Ye F."/>
            <person name="Su P."/>
            <person name="Kiefer A.F."/>
            <person name="Nichols A."/>
            <person name="Cepeda A.J."/>
            <person name="Yan W."/>
            <person name="Fan B."/>
            <person name="Jiang Y."/>
            <person name="Adhikari A."/>
            <person name="Zheng C.-J."/>
            <person name="Schuster L."/>
            <person name="Cowan T.M."/>
            <person name="Smanski M.J."/>
            <person name="Chevrette M.G."/>
            <person name="De Carvalho L.P.S."/>
            <person name="Shen B."/>
        </authorList>
    </citation>
    <scope>NUCLEOTIDE SEQUENCE [LARGE SCALE GENOMIC DNA]</scope>
    <source>
        <strain evidence="4 5">NPDC017990</strain>
    </source>
</reference>
<gene>
    <name evidence="4" type="ORF">ACH4F9_05455</name>
</gene>
<feature type="domain" description="L,D-TPase catalytic" evidence="3">
    <location>
        <begin position="125"/>
        <end position="243"/>
    </location>
</feature>
<organism evidence="4 5">
    <name type="scientific">Streptomyces longisporoflavus</name>
    <dbReference type="NCBI Taxonomy" id="28044"/>
    <lineage>
        <taxon>Bacteria</taxon>
        <taxon>Bacillati</taxon>
        <taxon>Actinomycetota</taxon>
        <taxon>Actinomycetes</taxon>
        <taxon>Kitasatosporales</taxon>
        <taxon>Streptomycetaceae</taxon>
        <taxon>Streptomyces</taxon>
    </lineage>
</organism>
<evidence type="ECO:0000313" key="4">
    <source>
        <dbReference type="EMBL" id="MFH8544444.1"/>
    </source>
</evidence>
<keyword evidence="2" id="KW-0732">Signal</keyword>
<sequence>MRPSAHSRYWRTFAYASCLLLLGCGNTHTAPAPGPSAATSRVPSDARPLHPRDGGAALRIPGLGPATQAQIGPETQQALVVTGESGANTATAALYTREHAAGWHRTAGPWRARNAVRGWTGAHRVGDLRTPIGVFRIGDAGGLLPNPGTRLPYDQDEEFDEPGVGYYGESLAGSFDHVVAIDYNRRSGFSPLDKVRPLGLEKGGGVWIHVDHGGPTKGCIALPRPQLSQLLRQLDPRRRPVIVMGPATELRR</sequence>
<dbReference type="InterPro" id="IPR005490">
    <property type="entry name" value="LD_TPept_cat_dom"/>
</dbReference>
<dbReference type="PANTHER" id="PTHR38589:SF1">
    <property type="entry name" value="BLR0621 PROTEIN"/>
    <property type="match status" value="1"/>
</dbReference>
<evidence type="ECO:0000256" key="2">
    <source>
        <dbReference type="SAM" id="SignalP"/>
    </source>
</evidence>
<feature type="region of interest" description="Disordered" evidence="1">
    <location>
        <begin position="32"/>
        <end position="55"/>
    </location>
</feature>
<dbReference type="Pfam" id="PF03734">
    <property type="entry name" value="YkuD"/>
    <property type="match status" value="1"/>
</dbReference>
<evidence type="ECO:0000256" key="1">
    <source>
        <dbReference type="SAM" id="MobiDB-lite"/>
    </source>
</evidence>
<accession>A0ABW7QIV8</accession>
<keyword evidence="5" id="KW-1185">Reference proteome</keyword>